<dbReference type="AlphaFoldDB" id="A0A650ELV3"/>
<evidence type="ECO:0000313" key="1">
    <source>
        <dbReference type="EMBL" id="QGT50797.1"/>
    </source>
</evidence>
<gene>
    <name evidence="1" type="ORF">Elusimicrob2101_0600</name>
</gene>
<accession>A0A650ELV3</accession>
<dbReference type="EMBL" id="MN577572">
    <property type="protein sequence ID" value="QGT50797.1"/>
    <property type="molecule type" value="Genomic_DNA"/>
</dbReference>
<dbReference type="Pfam" id="PF05991">
    <property type="entry name" value="NYN_YacP"/>
    <property type="match status" value="1"/>
</dbReference>
<protein>
    <recommendedName>
        <fullName evidence="2">NYN domain-containing protein</fullName>
    </recommendedName>
</protein>
<sequence length="138" mass="16095">MNTYVSTKPTVYLIDGLNLVRSFLYQFARTEEDITADFLDFLADISLHERYSMHEYEVIFDGPFRPVGPLYRGGVHISFSEDVTADQIIYERADYLNQNGRRVIAVTDDRLLQEDLKKLGVKTQFCRKFYNGLKLPEK</sequence>
<organism evidence="1">
    <name type="scientific">uncultured Elusimicrobia bacterium</name>
    <dbReference type="NCBI Taxonomy" id="699876"/>
    <lineage>
        <taxon>Bacteria</taxon>
        <taxon>Pseudomonadati</taxon>
        <taxon>Elusimicrobiota</taxon>
        <taxon>Elusimicrobia</taxon>
        <taxon>environmental samples</taxon>
    </lineage>
</organism>
<name>A0A650ELV3_9BACT</name>
<evidence type="ECO:0008006" key="2">
    <source>
        <dbReference type="Google" id="ProtNLM"/>
    </source>
</evidence>
<reference evidence="1" key="1">
    <citation type="journal article" date="2020" name="J. ISSAAS">
        <title>Lactobacilli and other gastrointestinal microbiota of Peromyscus leucopus, reservoir host for agents of Lyme disease and other zoonoses in North America.</title>
        <authorList>
            <person name="Milovic A."/>
            <person name="Bassam K."/>
            <person name="Shao H."/>
            <person name="Chatzistamou I."/>
            <person name="Tufts D.M."/>
            <person name="Diuk-Wasser M."/>
            <person name="Barbour A.G."/>
        </authorList>
    </citation>
    <scope>NUCLEOTIDE SEQUENCE</scope>
    <source>
        <strain evidence="1">LL30</strain>
    </source>
</reference>
<dbReference type="InterPro" id="IPR010298">
    <property type="entry name" value="YacP-like"/>
</dbReference>
<proteinExistence type="predicted"/>